<evidence type="ECO:0000313" key="1">
    <source>
        <dbReference type="EnsemblMetazoa" id="PPA44723.1"/>
    </source>
</evidence>
<dbReference type="SMART" id="SM00225">
    <property type="entry name" value="BTB"/>
    <property type="match status" value="1"/>
</dbReference>
<dbReference type="EnsemblMetazoa" id="PPA44723.1">
    <property type="protein sequence ID" value="PPA44723.1"/>
    <property type="gene ID" value="WBGene00283092"/>
</dbReference>
<dbReference type="AlphaFoldDB" id="A0A2A6CI19"/>
<dbReference type="OrthoDB" id="6359816at2759"/>
<sequence length="329" mass="38065">MAPLVEEESATFLIAMATWEGVQSYHQFSPVKRIGGYPWRLRVYKSHSDDDLYVQLICDKSNEAELWQCTVVFKELRITPDGFDVFSSYHLITKSGRSEEFDRHTFNSWDERTREYCVASIDMKDAVSRIEIDLAMSNDGHCWTPRPSVDLFHLRDGILLIGEEKRKFRVNKELLASQSLFFDRLFNGYFMEKNMAEIPIGDVDYEEFSNIIGLLYGEETALLSYENVFRVVELAVRFELKIVEDRAVSLLLSPAFPLRVTRAQKLLVADRHNIVFMRGILLNTDISDYELRELSGSSELEHLSPDTVRTIVRLCSDRFGSPFLLSMIQ</sequence>
<dbReference type="CDD" id="cd01165">
    <property type="entry name" value="BTB_POZ"/>
    <property type="match status" value="1"/>
</dbReference>
<accession>A0A8R1UZK3</accession>
<dbReference type="Pfam" id="PF00917">
    <property type="entry name" value="MATH"/>
    <property type="match status" value="1"/>
</dbReference>
<organism evidence="1 2">
    <name type="scientific">Pristionchus pacificus</name>
    <name type="common">Parasitic nematode worm</name>
    <dbReference type="NCBI Taxonomy" id="54126"/>
    <lineage>
        <taxon>Eukaryota</taxon>
        <taxon>Metazoa</taxon>
        <taxon>Ecdysozoa</taxon>
        <taxon>Nematoda</taxon>
        <taxon>Chromadorea</taxon>
        <taxon>Rhabditida</taxon>
        <taxon>Rhabditina</taxon>
        <taxon>Diplogasteromorpha</taxon>
        <taxon>Diplogasteroidea</taxon>
        <taxon>Neodiplogasteridae</taxon>
        <taxon>Pristionchus</taxon>
    </lineage>
</organism>
<dbReference type="PANTHER" id="PTHR22744">
    <property type="entry name" value="HELIX LOOP HELIX PROTEIN 21-RELATED"/>
    <property type="match status" value="1"/>
</dbReference>
<dbReference type="Pfam" id="PF00651">
    <property type="entry name" value="BTB"/>
    <property type="match status" value="1"/>
</dbReference>
<gene>
    <name evidence="1" type="primary">WBGene00283092</name>
</gene>
<evidence type="ECO:0000313" key="2">
    <source>
        <dbReference type="Proteomes" id="UP000005239"/>
    </source>
</evidence>
<dbReference type="SUPFAM" id="SSF54695">
    <property type="entry name" value="POZ domain"/>
    <property type="match status" value="1"/>
</dbReference>
<dbReference type="PROSITE" id="PS50097">
    <property type="entry name" value="BTB"/>
    <property type="match status" value="1"/>
</dbReference>
<keyword evidence="2" id="KW-1185">Reference proteome</keyword>
<dbReference type="Gene3D" id="3.30.710.10">
    <property type="entry name" value="Potassium Channel Kv1.1, Chain A"/>
    <property type="match status" value="1"/>
</dbReference>
<dbReference type="InterPro" id="IPR011333">
    <property type="entry name" value="SKP1/BTB/POZ_sf"/>
</dbReference>
<dbReference type="CDD" id="cd00121">
    <property type="entry name" value="MATH"/>
    <property type="match status" value="1"/>
</dbReference>
<proteinExistence type="predicted"/>
<name>A0A2A6CI19_PRIPA</name>
<accession>A0A2A6CI19</accession>
<reference evidence="2" key="1">
    <citation type="journal article" date="2008" name="Nat. Genet.">
        <title>The Pristionchus pacificus genome provides a unique perspective on nematode lifestyle and parasitism.</title>
        <authorList>
            <person name="Dieterich C."/>
            <person name="Clifton S.W."/>
            <person name="Schuster L.N."/>
            <person name="Chinwalla A."/>
            <person name="Delehaunty K."/>
            <person name="Dinkelacker I."/>
            <person name="Fulton L."/>
            <person name="Fulton R."/>
            <person name="Godfrey J."/>
            <person name="Minx P."/>
            <person name="Mitreva M."/>
            <person name="Roeseler W."/>
            <person name="Tian H."/>
            <person name="Witte H."/>
            <person name="Yang S.P."/>
            <person name="Wilson R.K."/>
            <person name="Sommer R.J."/>
        </authorList>
    </citation>
    <scope>NUCLEOTIDE SEQUENCE [LARGE SCALE GENOMIC DNA]</scope>
    <source>
        <strain evidence="2">PS312</strain>
    </source>
</reference>
<dbReference type="InterPro" id="IPR008974">
    <property type="entry name" value="TRAF-like"/>
</dbReference>
<dbReference type="Proteomes" id="UP000005239">
    <property type="component" value="Unassembled WGS sequence"/>
</dbReference>
<dbReference type="InterPro" id="IPR000210">
    <property type="entry name" value="BTB/POZ_dom"/>
</dbReference>
<dbReference type="InterPro" id="IPR002083">
    <property type="entry name" value="MATH/TRAF_dom"/>
</dbReference>
<dbReference type="PANTHER" id="PTHR22744:SF14">
    <property type="entry name" value="BTB DOMAIN-CONTAINING PROTEIN-RELATED"/>
    <property type="match status" value="1"/>
</dbReference>
<reference evidence="1" key="2">
    <citation type="submission" date="2022-06" db="UniProtKB">
        <authorList>
            <consortium name="EnsemblMetazoa"/>
        </authorList>
    </citation>
    <scope>IDENTIFICATION</scope>
    <source>
        <strain evidence="1">PS312</strain>
    </source>
</reference>
<dbReference type="Gene3D" id="2.60.210.10">
    <property type="entry name" value="Apoptosis, Tumor Necrosis Factor Receptor Associated Protein 2, Chain A"/>
    <property type="match status" value="1"/>
</dbReference>
<protein>
    <submittedName>
        <fullName evidence="1">BTB domain-containing protein</fullName>
    </submittedName>
</protein>